<dbReference type="PANTHER" id="PTHR44329">
    <property type="entry name" value="SERINE/THREONINE-PROTEIN KINASE TNNI3K-RELATED"/>
    <property type="match status" value="1"/>
</dbReference>
<evidence type="ECO:0000256" key="2">
    <source>
        <dbReference type="SAM" id="MobiDB-lite"/>
    </source>
</evidence>
<gene>
    <name evidence="4" type="ORF">HYH03_011112</name>
</gene>
<dbReference type="InterPro" id="IPR000719">
    <property type="entry name" value="Prot_kinase_dom"/>
</dbReference>
<reference evidence="4" key="1">
    <citation type="journal article" date="2020" name="bioRxiv">
        <title>Comparative genomics of Chlamydomonas.</title>
        <authorList>
            <person name="Craig R.J."/>
            <person name="Hasan A.R."/>
            <person name="Ness R.W."/>
            <person name="Keightley P.D."/>
        </authorList>
    </citation>
    <scope>NUCLEOTIDE SEQUENCE</scope>
    <source>
        <strain evidence="4">CCAP 11/70</strain>
    </source>
</reference>
<dbReference type="PROSITE" id="PS50011">
    <property type="entry name" value="PROTEIN_KINASE_DOM"/>
    <property type="match status" value="1"/>
</dbReference>
<keyword evidence="5" id="KW-1185">Reference proteome</keyword>
<dbReference type="Pfam" id="PF07714">
    <property type="entry name" value="PK_Tyr_Ser-Thr"/>
    <property type="match status" value="2"/>
</dbReference>
<keyword evidence="1" id="KW-0067">ATP-binding</keyword>
<dbReference type="OrthoDB" id="536504at2759"/>
<protein>
    <recommendedName>
        <fullName evidence="3">Protein kinase domain-containing protein</fullName>
    </recommendedName>
</protein>
<feature type="binding site" evidence="1">
    <location>
        <position position="555"/>
    </location>
    <ligand>
        <name>ATP</name>
        <dbReference type="ChEBI" id="CHEBI:30616"/>
    </ligand>
</feature>
<evidence type="ECO:0000313" key="5">
    <source>
        <dbReference type="Proteomes" id="UP000612055"/>
    </source>
</evidence>
<dbReference type="SMART" id="SM00220">
    <property type="entry name" value="S_TKc"/>
    <property type="match status" value="1"/>
</dbReference>
<feature type="region of interest" description="Disordered" evidence="2">
    <location>
        <begin position="506"/>
        <end position="525"/>
    </location>
</feature>
<feature type="compositionally biased region" description="Low complexity" evidence="2">
    <location>
        <begin position="371"/>
        <end position="390"/>
    </location>
</feature>
<evidence type="ECO:0000313" key="4">
    <source>
        <dbReference type="EMBL" id="KAG2490483.1"/>
    </source>
</evidence>
<organism evidence="4 5">
    <name type="scientific">Edaphochlamys debaryana</name>
    <dbReference type="NCBI Taxonomy" id="47281"/>
    <lineage>
        <taxon>Eukaryota</taxon>
        <taxon>Viridiplantae</taxon>
        <taxon>Chlorophyta</taxon>
        <taxon>core chlorophytes</taxon>
        <taxon>Chlorophyceae</taxon>
        <taxon>CS clade</taxon>
        <taxon>Chlamydomonadales</taxon>
        <taxon>Chlamydomonadales incertae sedis</taxon>
        <taxon>Edaphochlamys</taxon>
    </lineage>
</organism>
<keyword evidence="1" id="KW-0547">Nucleotide-binding</keyword>
<dbReference type="PANTHER" id="PTHR44329:SF214">
    <property type="entry name" value="PROTEIN KINASE DOMAIN-CONTAINING PROTEIN"/>
    <property type="match status" value="1"/>
</dbReference>
<evidence type="ECO:0000259" key="3">
    <source>
        <dbReference type="PROSITE" id="PS50011"/>
    </source>
</evidence>
<dbReference type="InterPro" id="IPR001245">
    <property type="entry name" value="Ser-Thr/Tyr_kinase_cat_dom"/>
</dbReference>
<dbReference type="InterPro" id="IPR017441">
    <property type="entry name" value="Protein_kinase_ATP_BS"/>
</dbReference>
<proteinExistence type="predicted"/>
<dbReference type="AlphaFoldDB" id="A0A836BWT3"/>
<name>A0A836BWT3_9CHLO</name>
<comment type="caution">
    <text evidence="4">The sequence shown here is derived from an EMBL/GenBank/DDBJ whole genome shotgun (WGS) entry which is preliminary data.</text>
</comment>
<dbReference type="GO" id="GO:0005524">
    <property type="term" value="F:ATP binding"/>
    <property type="evidence" value="ECO:0007669"/>
    <property type="project" value="UniProtKB-UniRule"/>
</dbReference>
<dbReference type="EMBL" id="JAEHOE010000061">
    <property type="protein sequence ID" value="KAG2490483.1"/>
    <property type="molecule type" value="Genomic_DNA"/>
</dbReference>
<feature type="compositionally biased region" description="Pro residues" evidence="2">
    <location>
        <begin position="267"/>
        <end position="281"/>
    </location>
</feature>
<feature type="region of interest" description="Disordered" evidence="2">
    <location>
        <begin position="442"/>
        <end position="495"/>
    </location>
</feature>
<dbReference type="PROSITE" id="PS00107">
    <property type="entry name" value="PROTEIN_KINASE_ATP"/>
    <property type="match status" value="1"/>
</dbReference>
<dbReference type="Gene3D" id="3.30.200.20">
    <property type="entry name" value="Phosphorylase Kinase, domain 1"/>
    <property type="match status" value="1"/>
</dbReference>
<dbReference type="InterPro" id="IPR051681">
    <property type="entry name" value="Ser/Thr_Kinases-Pseudokinases"/>
</dbReference>
<feature type="domain" description="Protein kinase" evidence="3">
    <location>
        <begin position="528"/>
        <end position="834"/>
    </location>
</feature>
<sequence length="859" mass="89836">MVAQSFAAAAAAGVTLGIRTGRELAVALLDESIVEARLDVPRVDMAESDFTGLDVPHTMRRNLTIRGSPSLPDWPVLTMTAVRKIVLGPYVSVRFLNVIMYRYRRDNPLRLPGADIIIPGPAGSPPATVVVQDSVNALDLCFSKAIAEANYAAAPRPAALPGNQSFVVFPPQDGCSNDSVFLRKRCYPGTIPQYDLGLYCLESDASGRPTYANYNLLLLNTTVFCLSILPDPCIEQYGAIGCYLVTLNRLNNEQLLNRYLPAPPAPPSLAPPTPVLQPPALGPSLESSAGGGGGGGGGSGGGGDGWVVPVAVCVGVGGSALLAAAVALIVWRLRARRQAARGGGAGLACVKIELSADGSGDGDEVDPALKPTASASCTGPTPSTAAAPTTGRDGSSQRQLGGPRSGEGDVLAVAHLVTNTTPFHQGFTTHVCLFGDTETRMVDGTSPGSGSEDAPADARTGSGDASSALMTAGPGPGQDQNRPPVAPRGASASDCHGPHNCCGAPAGPGSGPGPDSGPDPGPGPAVVELLPTVLGKGAFGRVQEGLYGGRHVAVKLMLSRCDVAAGDTQALAASLAQELEVLARCQHKNVVQLLAANLSPPRPFCVLERMEISLDKLLYGSGTTGDRPAVLPMHLVLHIAREIACGLEFLHPTITQHRTGVTGRSALCLERAKIASLGLTVSVRRRRDLKPANVLLNDPFGCPVVKISDFGLSRLRETTLCTLEPEAGTAAYLAPECFDLNLDGCITYQADMWSFGTLLWECLAGVRPWEGLGPLNIAVQVAIHGRRLPLAPRDAPGRCPSRWPPRLVRLISDCWERDPQRRPAASEVVKRLALVEEMGEGLYVAGRYANDQSARLKPS</sequence>
<dbReference type="Proteomes" id="UP000612055">
    <property type="component" value="Unassembled WGS sequence"/>
</dbReference>
<evidence type="ECO:0000256" key="1">
    <source>
        <dbReference type="PROSITE-ProRule" id="PRU10141"/>
    </source>
</evidence>
<dbReference type="InterPro" id="IPR011009">
    <property type="entry name" value="Kinase-like_dom_sf"/>
</dbReference>
<feature type="region of interest" description="Disordered" evidence="2">
    <location>
        <begin position="267"/>
        <end position="300"/>
    </location>
</feature>
<accession>A0A836BWT3</accession>
<feature type="compositionally biased region" description="Gly residues" evidence="2">
    <location>
        <begin position="289"/>
        <end position="300"/>
    </location>
</feature>
<dbReference type="Gene3D" id="1.10.510.10">
    <property type="entry name" value="Transferase(Phosphotransferase) domain 1"/>
    <property type="match status" value="1"/>
</dbReference>
<dbReference type="GO" id="GO:0004674">
    <property type="term" value="F:protein serine/threonine kinase activity"/>
    <property type="evidence" value="ECO:0007669"/>
    <property type="project" value="TreeGrafter"/>
</dbReference>
<feature type="region of interest" description="Disordered" evidence="2">
    <location>
        <begin position="357"/>
        <end position="407"/>
    </location>
</feature>
<dbReference type="SUPFAM" id="SSF56112">
    <property type="entry name" value="Protein kinase-like (PK-like)"/>
    <property type="match status" value="1"/>
</dbReference>